<evidence type="ECO:0000313" key="1">
    <source>
        <dbReference type="EMBL" id="KAF6157129.1"/>
    </source>
</evidence>
<proteinExistence type="predicted"/>
<sequence length="63" mass="7592">GSITEHPYSKFYFYPITYTLESLYTKQDTSRNRSNKIWDKKKKLTWLTYQDHLSPFLAQLNKG</sequence>
<feature type="non-terminal residue" evidence="1">
    <location>
        <position position="1"/>
    </location>
</feature>
<name>A0A7J7MQB9_9MAGN</name>
<organism evidence="1 2">
    <name type="scientific">Kingdonia uniflora</name>
    <dbReference type="NCBI Taxonomy" id="39325"/>
    <lineage>
        <taxon>Eukaryota</taxon>
        <taxon>Viridiplantae</taxon>
        <taxon>Streptophyta</taxon>
        <taxon>Embryophyta</taxon>
        <taxon>Tracheophyta</taxon>
        <taxon>Spermatophyta</taxon>
        <taxon>Magnoliopsida</taxon>
        <taxon>Ranunculales</taxon>
        <taxon>Circaeasteraceae</taxon>
        <taxon>Kingdonia</taxon>
    </lineage>
</organism>
<dbReference type="AlphaFoldDB" id="A0A7J7MQB9"/>
<reference evidence="1 2" key="1">
    <citation type="journal article" date="2020" name="IScience">
        <title>Genome Sequencing of the Endangered Kingdonia uniflora (Circaeasteraceae, Ranunculales) Reveals Potential Mechanisms of Evolutionary Specialization.</title>
        <authorList>
            <person name="Sun Y."/>
            <person name="Deng T."/>
            <person name="Zhang A."/>
            <person name="Moore M.J."/>
            <person name="Landis J.B."/>
            <person name="Lin N."/>
            <person name="Zhang H."/>
            <person name="Zhang X."/>
            <person name="Huang J."/>
            <person name="Zhang X."/>
            <person name="Sun H."/>
            <person name="Wang H."/>
        </authorList>
    </citation>
    <scope>NUCLEOTIDE SEQUENCE [LARGE SCALE GENOMIC DNA]</scope>
    <source>
        <strain evidence="1">TB1705</strain>
        <tissue evidence="1">Leaf</tissue>
    </source>
</reference>
<gene>
    <name evidence="1" type="ORF">GIB67_041590</name>
</gene>
<dbReference type="EMBL" id="JACGCM010001281">
    <property type="protein sequence ID" value="KAF6157129.1"/>
    <property type="molecule type" value="Genomic_DNA"/>
</dbReference>
<comment type="caution">
    <text evidence="1">The sequence shown here is derived from an EMBL/GenBank/DDBJ whole genome shotgun (WGS) entry which is preliminary data.</text>
</comment>
<dbReference type="Proteomes" id="UP000541444">
    <property type="component" value="Unassembled WGS sequence"/>
</dbReference>
<evidence type="ECO:0000313" key="2">
    <source>
        <dbReference type="Proteomes" id="UP000541444"/>
    </source>
</evidence>
<protein>
    <submittedName>
        <fullName evidence="1">Uncharacterized protein</fullName>
    </submittedName>
</protein>
<accession>A0A7J7MQB9</accession>
<keyword evidence="2" id="KW-1185">Reference proteome</keyword>